<dbReference type="RefSeq" id="WP_061126353.1">
    <property type="nucleotide sequence ID" value="NZ_FCOF02000024.1"/>
</dbReference>
<dbReference type="Proteomes" id="UP000054870">
    <property type="component" value="Unassembled WGS sequence"/>
</dbReference>
<evidence type="ECO:0000256" key="2">
    <source>
        <dbReference type="ARBA" id="ARBA00023125"/>
    </source>
</evidence>
<accession>A0A158C6F2</accession>
<dbReference type="PROSITE" id="PS00356">
    <property type="entry name" value="HTH_LACI_1"/>
    <property type="match status" value="1"/>
</dbReference>
<keyword evidence="3" id="KW-0804">Transcription</keyword>
<dbReference type="Gene3D" id="1.10.260.40">
    <property type="entry name" value="lambda repressor-like DNA-binding domains"/>
    <property type="match status" value="1"/>
</dbReference>
<feature type="domain" description="HTH lacI-type" evidence="4">
    <location>
        <begin position="17"/>
        <end position="71"/>
    </location>
</feature>
<dbReference type="OrthoDB" id="8770688at2"/>
<dbReference type="SUPFAM" id="SSF47413">
    <property type="entry name" value="lambda repressor-like DNA-binding domains"/>
    <property type="match status" value="1"/>
</dbReference>
<evidence type="ECO:0000259" key="4">
    <source>
        <dbReference type="PROSITE" id="PS50932"/>
    </source>
</evidence>
<evidence type="ECO:0000256" key="1">
    <source>
        <dbReference type="ARBA" id="ARBA00023015"/>
    </source>
</evidence>
<keyword evidence="1" id="KW-0805">Transcription regulation</keyword>
<dbReference type="PANTHER" id="PTHR30146:SF138">
    <property type="entry name" value="TRANSCRIPTIONAL REGULATORY PROTEIN"/>
    <property type="match status" value="1"/>
</dbReference>
<evidence type="ECO:0000313" key="5">
    <source>
        <dbReference type="EMBL" id="SAK77882.1"/>
    </source>
</evidence>
<dbReference type="Pfam" id="PF13377">
    <property type="entry name" value="Peripla_BP_3"/>
    <property type="match status" value="1"/>
</dbReference>
<dbReference type="PRINTS" id="PR00036">
    <property type="entry name" value="HTHLACI"/>
</dbReference>
<dbReference type="GO" id="GO:0003700">
    <property type="term" value="F:DNA-binding transcription factor activity"/>
    <property type="evidence" value="ECO:0007669"/>
    <property type="project" value="TreeGrafter"/>
</dbReference>
<comment type="caution">
    <text evidence="5">The sequence shown here is derived from an EMBL/GenBank/DDBJ whole genome shotgun (WGS) entry which is preliminary data.</text>
</comment>
<evidence type="ECO:0000256" key="3">
    <source>
        <dbReference type="ARBA" id="ARBA00023163"/>
    </source>
</evidence>
<dbReference type="Pfam" id="PF00356">
    <property type="entry name" value="LacI"/>
    <property type="match status" value="1"/>
</dbReference>
<name>A0A158C6F2_9BURK</name>
<sequence>MAVHAQAKGVKATAGKPRLEDVARMANVSPATVSRVLNHPDIVRQELRDKVSKAIVALSYTPDNAARALMSRRSRTMGVVVPTLGTSIFAEGIEALQSRLSELEYTLLIAVCQYDAERELQEVRTLTERGVDGIVLVGGSHLHETYELIRRMQVPFLTTYVSESLNAVPAIGIDNASATYDMTRYLLQLGHRDFGVIANTQSSSDRTRARLIGIKRALEEEGLVLEDTRVVNCTHSVEQGRRGVKELVTANPSITSVICTTDTLAVGALAGARALGLRVPQDLTITGFDDIELAAQLEPSLTTIGTPAREIGRLAADCLANAIAGIPIPISTALPYQLIIRGSTAKPRRKPLRPPPR</sequence>
<proteinExistence type="predicted"/>
<protein>
    <submittedName>
        <fullName evidence="5">LacI family transcription regulator</fullName>
    </submittedName>
</protein>
<dbReference type="PROSITE" id="PS50932">
    <property type="entry name" value="HTH_LACI_2"/>
    <property type="match status" value="1"/>
</dbReference>
<dbReference type="CDD" id="cd01392">
    <property type="entry name" value="HTH_LacI"/>
    <property type="match status" value="1"/>
</dbReference>
<dbReference type="EMBL" id="FCOF02000024">
    <property type="protein sequence ID" value="SAK77882.1"/>
    <property type="molecule type" value="Genomic_DNA"/>
</dbReference>
<dbReference type="GO" id="GO:0000976">
    <property type="term" value="F:transcription cis-regulatory region binding"/>
    <property type="evidence" value="ECO:0007669"/>
    <property type="project" value="TreeGrafter"/>
</dbReference>
<dbReference type="InterPro" id="IPR028082">
    <property type="entry name" value="Peripla_BP_I"/>
</dbReference>
<dbReference type="InterPro" id="IPR046335">
    <property type="entry name" value="LacI/GalR-like_sensor"/>
</dbReference>
<dbReference type="PANTHER" id="PTHR30146">
    <property type="entry name" value="LACI-RELATED TRANSCRIPTIONAL REPRESSOR"/>
    <property type="match status" value="1"/>
</dbReference>
<dbReference type="SUPFAM" id="SSF53822">
    <property type="entry name" value="Periplasmic binding protein-like I"/>
    <property type="match status" value="1"/>
</dbReference>
<reference evidence="5" key="1">
    <citation type="submission" date="2016-01" db="EMBL/GenBank/DDBJ databases">
        <authorList>
            <person name="Peeters C."/>
        </authorList>
    </citation>
    <scope>NUCLEOTIDE SEQUENCE [LARGE SCALE GENOMIC DNA]</scope>
    <source>
        <strain evidence="5">LMG 29318</strain>
    </source>
</reference>
<dbReference type="InterPro" id="IPR010982">
    <property type="entry name" value="Lambda_DNA-bd_dom_sf"/>
</dbReference>
<dbReference type="InterPro" id="IPR000843">
    <property type="entry name" value="HTH_LacI"/>
</dbReference>
<dbReference type="SMART" id="SM00354">
    <property type="entry name" value="HTH_LACI"/>
    <property type="match status" value="1"/>
</dbReference>
<dbReference type="AlphaFoldDB" id="A0A158C6F2"/>
<dbReference type="CDD" id="cd06273">
    <property type="entry name" value="PBP1_LacI-like"/>
    <property type="match status" value="1"/>
</dbReference>
<organism evidence="5 6">
    <name type="scientific">Caballeronia catudaia</name>
    <dbReference type="NCBI Taxonomy" id="1777136"/>
    <lineage>
        <taxon>Bacteria</taxon>
        <taxon>Pseudomonadati</taxon>
        <taxon>Pseudomonadota</taxon>
        <taxon>Betaproteobacteria</taxon>
        <taxon>Burkholderiales</taxon>
        <taxon>Burkholderiaceae</taxon>
        <taxon>Caballeronia</taxon>
    </lineage>
</organism>
<keyword evidence="6" id="KW-1185">Reference proteome</keyword>
<dbReference type="Gene3D" id="3.40.50.2300">
    <property type="match status" value="2"/>
</dbReference>
<evidence type="ECO:0000313" key="6">
    <source>
        <dbReference type="Proteomes" id="UP000054870"/>
    </source>
</evidence>
<keyword evidence="2" id="KW-0238">DNA-binding</keyword>
<gene>
    <name evidence="5" type="ORF">AWB75_04588</name>
</gene>